<proteinExistence type="predicted"/>
<gene>
    <name evidence="1" type="ORF">D5086_024996</name>
</gene>
<sequence length="111" mass="12685">MYSWVTMKDGVHVFVAGDNSHPEKRFNPCKTRTVRSCTREQGRTPELSQEKLAVVFVLTRNSGLPIRIMKNLRVYVIQTGFITLRMVSVHVRITGDWPASLVSRNIGIIDR</sequence>
<protein>
    <submittedName>
        <fullName evidence="1">Uncharacterized protein</fullName>
    </submittedName>
</protein>
<evidence type="ECO:0000313" key="1">
    <source>
        <dbReference type="EMBL" id="KAL3574383.1"/>
    </source>
</evidence>
<name>A0ACC4B8X2_POPAL</name>
<accession>A0ACC4B8X2</accession>
<reference evidence="1 2" key="1">
    <citation type="journal article" date="2024" name="Plant Biotechnol. J.">
        <title>Genome and CRISPR/Cas9 system of a widespread forest tree (Populus alba) in the world.</title>
        <authorList>
            <person name="Liu Y.J."/>
            <person name="Jiang P.F."/>
            <person name="Han X.M."/>
            <person name="Li X.Y."/>
            <person name="Wang H.M."/>
            <person name="Wang Y.J."/>
            <person name="Wang X.X."/>
            <person name="Zeng Q.Y."/>
        </authorList>
    </citation>
    <scope>NUCLEOTIDE SEQUENCE [LARGE SCALE GENOMIC DNA]</scope>
    <source>
        <strain evidence="2">cv. PAL-ZL1</strain>
    </source>
</reference>
<evidence type="ECO:0000313" key="2">
    <source>
        <dbReference type="Proteomes" id="UP000309997"/>
    </source>
</evidence>
<dbReference type="EMBL" id="RCHU02000013">
    <property type="protein sequence ID" value="KAL3574383.1"/>
    <property type="molecule type" value="Genomic_DNA"/>
</dbReference>
<dbReference type="Proteomes" id="UP000309997">
    <property type="component" value="Unassembled WGS sequence"/>
</dbReference>
<organism evidence="1 2">
    <name type="scientific">Populus alba</name>
    <name type="common">White poplar</name>
    <dbReference type="NCBI Taxonomy" id="43335"/>
    <lineage>
        <taxon>Eukaryota</taxon>
        <taxon>Viridiplantae</taxon>
        <taxon>Streptophyta</taxon>
        <taxon>Embryophyta</taxon>
        <taxon>Tracheophyta</taxon>
        <taxon>Spermatophyta</taxon>
        <taxon>Magnoliopsida</taxon>
        <taxon>eudicotyledons</taxon>
        <taxon>Gunneridae</taxon>
        <taxon>Pentapetalae</taxon>
        <taxon>rosids</taxon>
        <taxon>fabids</taxon>
        <taxon>Malpighiales</taxon>
        <taxon>Salicaceae</taxon>
        <taxon>Saliceae</taxon>
        <taxon>Populus</taxon>
    </lineage>
</organism>
<comment type="caution">
    <text evidence="1">The sequence shown here is derived from an EMBL/GenBank/DDBJ whole genome shotgun (WGS) entry which is preliminary data.</text>
</comment>
<keyword evidence="2" id="KW-1185">Reference proteome</keyword>